<organism evidence="1 2">
    <name type="scientific">Plenodomus tracheiphilus IPT5</name>
    <dbReference type="NCBI Taxonomy" id="1408161"/>
    <lineage>
        <taxon>Eukaryota</taxon>
        <taxon>Fungi</taxon>
        <taxon>Dikarya</taxon>
        <taxon>Ascomycota</taxon>
        <taxon>Pezizomycotina</taxon>
        <taxon>Dothideomycetes</taxon>
        <taxon>Pleosporomycetidae</taxon>
        <taxon>Pleosporales</taxon>
        <taxon>Pleosporineae</taxon>
        <taxon>Leptosphaeriaceae</taxon>
        <taxon>Plenodomus</taxon>
    </lineage>
</organism>
<gene>
    <name evidence="1" type="ORF">T440DRAFT_279661</name>
</gene>
<evidence type="ECO:0000313" key="1">
    <source>
        <dbReference type="EMBL" id="KAF2845269.1"/>
    </source>
</evidence>
<keyword evidence="2" id="KW-1185">Reference proteome</keyword>
<accession>A0A6A7ASP9</accession>
<protein>
    <submittedName>
        <fullName evidence="1">Uncharacterized protein</fullName>
    </submittedName>
</protein>
<proteinExistence type="predicted"/>
<dbReference type="AlphaFoldDB" id="A0A6A7ASP9"/>
<dbReference type="EMBL" id="MU006350">
    <property type="protein sequence ID" value="KAF2845269.1"/>
    <property type="molecule type" value="Genomic_DNA"/>
</dbReference>
<name>A0A6A7ASP9_9PLEO</name>
<evidence type="ECO:0000313" key="2">
    <source>
        <dbReference type="Proteomes" id="UP000799423"/>
    </source>
</evidence>
<sequence length="118" mass="13609">MHRVLLFQCLWWKAKRRVFELALPATSVPRLQRFAFATSRNSWGRRICRNGAGNEGQWGMLGVKEMPPLITSRCDVHTLGVKLRSPWDSAWIGHGPCRHYLTRWCDVHTRRAAAAIRA</sequence>
<reference evidence="1" key="1">
    <citation type="submission" date="2020-01" db="EMBL/GenBank/DDBJ databases">
        <authorList>
            <consortium name="DOE Joint Genome Institute"/>
            <person name="Haridas S."/>
            <person name="Albert R."/>
            <person name="Binder M."/>
            <person name="Bloem J."/>
            <person name="Labutti K."/>
            <person name="Salamov A."/>
            <person name="Andreopoulos B."/>
            <person name="Baker S.E."/>
            <person name="Barry K."/>
            <person name="Bills G."/>
            <person name="Bluhm B.H."/>
            <person name="Cannon C."/>
            <person name="Castanera R."/>
            <person name="Culley D.E."/>
            <person name="Daum C."/>
            <person name="Ezra D."/>
            <person name="Gonzalez J.B."/>
            <person name="Henrissat B."/>
            <person name="Kuo A."/>
            <person name="Liang C."/>
            <person name="Lipzen A."/>
            <person name="Lutzoni F."/>
            <person name="Magnuson J."/>
            <person name="Mondo S."/>
            <person name="Nolan M."/>
            <person name="Ohm R."/>
            <person name="Pangilinan J."/>
            <person name="Park H.-J."/>
            <person name="Ramirez L."/>
            <person name="Alfaro M."/>
            <person name="Sun H."/>
            <person name="Tritt A."/>
            <person name="Yoshinaga Y."/>
            <person name="Zwiers L.-H."/>
            <person name="Turgeon B.G."/>
            <person name="Goodwin S.B."/>
            <person name="Spatafora J.W."/>
            <person name="Crous P.W."/>
            <person name="Grigoriev I.V."/>
        </authorList>
    </citation>
    <scope>NUCLEOTIDE SEQUENCE</scope>
    <source>
        <strain evidence="1">IPT5</strain>
    </source>
</reference>
<dbReference type="Proteomes" id="UP000799423">
    <property type="component" value="Unassembled WGS sequence"/>
</dbReference>